<dbReference type="Pfam" id="PF13489">
    <property type="entry name" value="Methyltransf_23"/>
    <property type="match status" value="1"/>
</dbReference>
<evidence type="ECO:0000256" key="1">
    <source>
        <dbReference type="SAM" id="MobiDB-lite"/>
    </source>
</evidence>
<comment type="caution">
    <text evidence="2">The sequence shown here is derived from an EMBL/GenBank/DDBJ whole genome shotgun (WGS) entry which is preliminary data.</text>
</comment>
<gene>
    <name evidence="2" type="ORF">BP6252_06056</name>
</gene>
<dbReference type="OrthoDB" id="2013972at2759"/>
<feature type="compositionally biased region" description="Low complexity" evidence="1">
    <location>
        <begin position="56"/>
        <end position="66"/>
    </location>
</feature>
<sequence length="370" mass="40889">MERPAPVASHASTAAGDEGNVPSESPSASRAQADGPVTAAGPADGIQGNEDDIQAEDVSSSDADSSYDDAALSFTQSLTSSVTKYKYENGRRYHAYEDGKYFLPNDEEENDRLDLFHHLLTLRCNDKLHLAPIGSNPQRILDLGTGTGIWAIEMGDAYPSAEIIGNDFSPIQPSSVPPNVQFEVDDIENTWLFSSPFDYIHCRYLAGSLANWPKLMSQAFAHTKPGGWVEFHDFDMKFYSTDKSFVPGSAPDIWTSEIANGVRAIGREPEPGPKLKGWVEDAGFINVFHQVLPIPVGPWPKDKRLKEVGACDLSMFLQGLEGISLRVLTMAKNWSAEEVLAFLPQVRKDLRNRRIHALHDLHIVYAQKPY</sequence>
<dbReference type="InterPro" id="IPR029063">
    <property type="entry name" value="SAM-dependent_MTases_sf"/>
</dbReference>
<dbReference type="CDD" id="cd02440">
    <property type="entry name" value="AdoMet_MTases"/>
    <property type="match status" value="1"/>
</dbReference>
<evidence type="ECO:0000313" key="3">
    <source>
        <dbReference type="Proteomes" id="UP000256645"/>
    </source>
</evidence>
<dbReference type="PANTHER" id="PTHR43591:SF24">
    <property type="entry name" value="2-METHOXY-6-POLYPRENYL-1,4-BENZOQUINOL METHYLASE, MITOCHONDRIAL"/>
    <property type="match status" value="1"/>
</dbReference>
<accession>A0A3D8RLZ1</accession>
<proteinExistence type="predicted"/>
<keyword evidence="3" id="KW-1185">Reference proteome</keyword>
<organism evidence="2 3">
    <name type="scientific">Coleophoma cylindrospora</name>
    <dbReference type="NCBI Taxonomy" id="1849047"/>
    <lineage>
        <taxon>Eukaryota</taxon>
        <taxon>Fungi</taxon>
        <taxon>Dikarya</taxon>
        <taxon>Ascomycota</taxon>
        <taxon>Pezizomycotina</taxon>
        <taxon>Leotiomycetes</taxon>
        <taxon>Helotiales</taxon>
        <taxon>Dermateaceae</taxon>
        <taxon>Coleophoma</taxon>
    </lineage>
</organism>
<name>A0A3D8RLZ1_9HELO</name>
<dbReference type="GO" id="GO:0008168">
    <property type="term" value="F:methyltransferase activity"/>
    <property type="evidence" value="ECO:0007669"/>
    <property type="project" value="TreeGrafter"/>
</dbReference>
<reference evidence="2 3" key="1">
    <citation type="journal article" date="2018" name="IMA Fungus">
        <title>IMA Genome-F 9: Draft genome sequence of Annulohypoxylon stygium, Aspergillus mulundensis, Berkeleyomyces basicola (syn. Thielaviopsis basicola), Ceratocystis smalleyi, two Cercospora beticola strains, Coleophoma cylindrospora, Fusarium fracticaudum, Phialophora cf. hyalina, and Morchella septimelata.</title>
        <authorList>
            <person name="Wingfield B.D."/>
            <person name="Bills G.F."/>
            <person name="Dong Y."/>
            <person name="Huang W."/>
            <person name="Nel W.J."/>
            <person name="Swalarsk-Parry B.S."/>
            <person name="Vaghefi N."/>
            <person name="Wilken P.M."/>
            <person name="An Z."/>
            <person name="de Beer Z.W."/>
            <person name="De Vos L."/>
            <person name="Chen L."/>
            <person name="Duong T.A."/>
            <person name="Gao Y."/>
            <person name="Hammerbacher A."/>
            <person name="Kikkert J.R."/>
            <person name="Li Y."/>
            <person name="Li H."/>
            <person name="Li K."/>
            <person name="Li Q."/>
            <person name="Liu X."/>
            <person name="Ma X."/>
            <person name="Naidoo K."/>
            <person name="Pethybridge S.J."/>
            <person name="Sun J."/>
            <person name="Steenkamp E.T."/>
            <person name="van der Nest M.A."/>
            <person name="van Wyk S."/>
            <person name="Wingfield M.J."/>
            <person name="Xiong C."/>
            <person name="Yue Q."/>
            <person name="Zhang X."/>
        </authorList>
    </citation>
    <scope>NUCLEOTIDE SEQUENCE [LARGE SCALE GENOMIC DNA]</scope>
    <source>
        <strain evidence="2 3">BP6252</strain>
    </source>
</reference>
<dbReference type="PANTHER" id="PTHR43591">
    <property type="entry name" value="METHYLTRANSFERASE"/>
    <property type="match status" value="1"/>
</dbReference>
<dbReference type="AlphaFoldDB" id="A0A3D8RLZ1"/>
<protein>
    <submittedName>
        <fullName evidence="2">Uncharacterized protein</fullName>
    </submittedName>
</protein>
<dbReference type="STRING" id="1849047.A0A3D8RLZ1"/>
<dbReference type="EMBL" id="PDLM01000006">
    <property type="protein sequence ID" value="RDW74914.1"/>
    <property type="molecule type" value="Genomic_DNA"/>
</dbReference>
<evidence type="ECO:0000313" key="2">
    <source>
        <dbReference type="EMBL" id="RDW74914.1"/>
    </source>
</evidence>
<dbReference type="Gene3D" id="3.40.50.150">
    <property type="entry name" value="Vaccinia Virus protein VP39"/>
    <property type="match status" value="1"/>
</dbReference>
<feature type="region of interest" description="Disordered" evidence="1">
    <location>
        <begin position="1"/>
        <end position="66"/>
    </location>
</feature>
<dbReference type="Proteomes" id="UP000256645">
    <property type="component" value="Unassembled WGS sequence"/>
</dbReference>
<dbReference type="SUPFAM" id="SSF53335">
    <property type="entry name" value="S-adenosyl-L-methionine-dependent methyltransferases"/>
    <property type="match status" value="1"/>
</dbReference>